<dbReference type="GO" id="GO:0008168">
    <property type="term" value="F:methyltransferase activity"/>
    <property type="evidence" value="ECO:0007669"/>
    <property type="project" value="UniProtKB-KW"/>
</dbReference>
<dbReference type="InterPro" id="IPR053201">
    <property type="entry name" value="Flavunoidine_N-MTase"/>
</dbReference>
<dbReference type="Gene3D" id="2.170.270.10">
    <property type="entry name" value="SET domain"/>
    <property type="match status" value="1"/>
</dbReference>
<gene>
    <name evidence="5" type="ORF">FIBSPDRAFT_1040670</name>
</gene>
<evidence type="ECO:0000259" key="4">
    <source>
        <dbReference type="PROSITE" id="PS50868"/>
    </source>
</evidence>
<evidence type="ECO:0000313" key="5">
    <source>
        <dbReference type="EMBL" id="KZP26637.1"/>
    </source>
</evidence>
<accession>A0A166Q0M0</accession>
<evidence type="ECO:0000256" key="2">
    <source>
        <dbReference type="ARBA" id="ARBA00022679"/>
    </source>
</evidence>
<dbReference type="PANTHER" id="PTHR12350:SF19">
    <property type="entry name" value="SET DOMAIN-CONTAINING PROTEIN"/>
    <property type="match status" value="1"/>
</dbReference>
<dbReference type="STRING" id="436010.A0A166Q0M0"/>
<dbReference type="GO" id="GO:0032259">
    <property type="term" value="P:methylation"/>
    <property type="evidence" value="ECO:0007669"/>
    <property type="project" value="UniProtKB-KW"/>
</dbReference>
<dbReference type="AlphaFoldDB" id="A0A166Q0M0"/>
<evidence type="ECO:0000256" key="3">
    <source>
        <dbReference type="ARBA" id="ARBA00022691"/>
    </source>
</evidence>
<feature type="domain" description="Post-SET" evidence="4">
    <location>
        <begin position="110"/>
        <end position="126"/>
    </location>
</feature>
<evidence type="ECO:0000313" key="6">
    <source>
        <dbReference type="Proteomes" id="UP000076532"/>
    </source>
</evidence>
<sequence>MGQTKYAFPTSAPSVNKPFVTDRAVVAGDTVYHLDCHQPTASARTIQCGPKERYALSEDLARIRHSCDPNVAFDLSSADRREWHVRAVKDIEVGTPLTYFYPSTEWTMDAPFECTCGARTCLGTIYGAKQLEREALMRRPHLNPWILFDEQRHAGSNSKCVACGEGARIRGRWACACSRL</sequence>
<keyword evidence="2" id="KW-0808">Transferase</keyword>
<proteinExistence type="predicted"/>
<dbReference type="PROSITE" id="PS50868">
    <property type="entry name" value="POST_SET"/>
    <property type="match status" value="1"/>
</dbReference>
<dbReference type="InterPro" id="IPR001214">
    <property type="entry name" value="SET_dom"/>
</dbReference>
<keyword evidence="3" id="KW-0949">S-adenosyl-L-methionine</keyword>
<dbReference type="InterPro" id="IPR003616">
    <property type="entry name" value="Post-SET_dom"/>
</dbReference>
<dbReference type="PANTHER" id="PTHR12350">
    <property type="entry name" value="HISTONE-LYSINE N-METHYLTRANSFERASE-RELATED"/>
    <property type="match status" value="1"/>
</dbReference>
<dbReference type="EMBL" id="KV417513">
    <property type="protein sequence ID" value="KZP26637.1"/>
    <property type="molecule type" value="Genomic_DNA"/>
</dbReference>
<dbReference type="OrthoDB" id="5984008at2759"/>
<dbReference type="Proteomes" id="UP000076532">
    <property type="component" value="Unassembled WGS sequence"/>
</dbReference>
<organism evidence="5 6">
    <name type="scientific">Athelia psychrophila</name>
    <dbReference type="NCBI Taxonomy" id="1759441"/>
    <lineage>
        <taxon>Eukaryota</taxon>
        <taxon>Fungi</taxon>
        <taxon>Dikarya</taxon>
        <taxon>Basidiomycota</taxon>
        <taxon>Agaricomycotina</taxon>
        <taxon>Agaricomycetes</taxon>
        <taxon>Agaricomycetidae</taxon>
        <taxon>Atheliales</taxon>
        <taxon>Atheliaceae</taxon>
        <taxon>Athelia</taxon>
    </lineage>
</organism>
<protein>
    <recommendedName>
        <fullName evidence="4">Post-SET domain-containing protein</fullName>
    </recommendedName>
</protein>
<dbReference type="InterPro" id="IPR046341">
    <property type="entry name" value="SET_dom_sf"/>
</dbReference>
<name>A0A166Q0M0_9AGAM</name>
<evidence type="ECO:0000256" key="1">
    <source>
        <dbReference type="ARBA" id="ARBA00022603"/>
    </source>
</evidence>
<dbReference type="Pfam" id="PF00856">
    <property type="entry name" value="SET"/>
    <property type="match status" value="1"/>
</dbReference>
<keyword evidence="6" id="KW-1185">Reference proteome</keyword>
<dbReference type="SUPFAM" id="SSF82199">
    <property type="entry name" value="SET domain"/>
    <property type="match status" value="1"/>
</dbReference>
<keyword evidence="1" id="KW-0489">Methyltransferase</keyword>
<reference evidence="5 6" key="1">
    <citation type="journal article" date="2016" name="Mol. Biol. Evol.">
        <title>Comparative Genomics of Early-Diverging Mushroom-Forming Fungi Provides Insights into the Origins of Lignocellulose Decay Capabilities.</title>
        <authorList>
            <person name="Nagy L.G."/>
            <person name="Riley R."/>
            <person name="Tritt A."/>
            <person name="Adam C."/>
            <person name="Daum C."/>
            <person name="Floudas D."/>
            <person name="Sun H."/>
            <person name="Yadav J.S."/>
            <person name="Pangilinan J."/>
            <person name="Larsson K.H."/>
            <person name="Matsuura K."/>
            <person name="Barry K."/>
            <person name="Labutti K."/>
            <person name="Kuo R."/>
            <person name="Ohm R.A."/>
            <person name="Bhattacharya S.S."/>
            <person name="Shirouzu T."/>
            <person name="Yoshinaga Y."/>
            <person name="Martin F.M."/>
            <person name="Grigoriev I.V."/>
            <person name="Hibbett D.S."/>
        </authorList>
    </citation>
    <scope>NUCLEOTIDE SEQUENCE [LARGE SCALE GENOMIC DNA]</scope>
    <source>
        <strain evidence="5 6">CBS 109695</strain>
    </source>
</reference>